<dbReference type="InterPro" id="IPR029510">
    <property type="entry name" value="Ald_DH_CS_GLU"/>
</dbReference>
<dbReference type="EMBL" id="JAEMEF010000013">
    <property type="protein sequence ID" value="MBL7560780.1"/>
    <property type="molecule type" value="Genomic_DNA"/>
</dbReference>
<reference evidence="7 8" key="1">
    <citation type="submission" date="2020-12" db="EMBL/GenBank/DDBJ databases">
        <title>Olleya sediminilitoris sp. nov., isolated from a tidal flat.</title>
        <authorList>
            <person name="Park S."/>
            <person name="Yoon J.-H."/>
        </authorList>
    </citation>
    <scope>NUCLEOTIDE SEQUENCE [LARGE SCALE GENOMIC DNA]</scope>
    <source>
        <strain evidence="7 8">YSTF-M6</strain>
    </source>
</reference>
<dbReference type="PROSITE" id="PS00070">
    <property type="entry name" value="ALDEHYDE_DEHYDR_CYS"/>
    <property type="match status" value="1"/>
</dbReference>
<protein>
    <recommendedName>
        <fullName evidence="3">Aldehyde dehydrogenase</fullName>
    </recommendedName>
</protein>
<evidence type="ECO:0000256" key="2">
    <source>
        <dbReference type="ARBA" id="ARBA00023002"/>
    </source>
</evidence>
<dbReference type="InterPro" id="IPR012394">
    <property type="entry name" value="Aldehyde_DH_NAD(P)"/>
</dbReference>
<evidence type="ECO:0000313" key="7">
    <source>
        <dbReference type="EMBL" id="MBL7560780.1"/>
    </source>
</evidence>
<dbReference type="PROSITE" id="PS00687">
    <property type="entry name" value="ALDEHYDE_DEHYDR_GLU"/>
    <property type="match status" value="1"/>
</dbReference>
<dbReference type="RefSeq" id="WP_203001296.1">
    <property type="nucleotide sequence ID" value="NZ_JAEMEF010000013.1"/>
</dbReference>
<evidence type="ECO:0000256" key="5">
    <source>
        <dbReference type="RuleBase" id="RU003345"/>
    </source>
</evidence>
<dbReference type="PANTHER" id="PTHR43570">
    <property type="entry name" value="ALDEHYDE DEHYDROGENASE"/>
    <property type="match status" value="1"/>
</dbReference>
<evidence type="ECO:0000256" key="1">
    <source>
        <dbReference type="ARBA" id="ARBA00009986"/>
    </source>
</evidence>
<dbReference type="InterPro" id="IPR015590">
    <property type="entry name" value="Aldehyde_DH_dom"/>
</dbReference>
<accession>A0ABS1WNT6</accession>
<evidence type="ECO:0000256" key="3">
    <source>
        <dbReference type="PIRNR" id="PIRNR036492"/>
    </source>
</evidence>
<gene>
    <name evidence="7" type="ORF">JAO71_13305</name>
</gene>
<comment type="caution">
    <text evidence="7">The sequence shown here is derived from an EMBL/GenBank/DDBJ whole genome shotgun (WGS) entry which is preliminary data.</text>
</comment>
<keyword evidence="8" id="KW-1185">Reference proteome</keyword>
<dbReference type="Pfam" id="PF00171">
    <property type="entry name" value="Aldedh"/>
    <property type="match status" value="1"/>
</dbReference>
<evidence type="ECO:0000256" key="4">
    <source>
        <dbReference type="PROSITE-ProRule" id="PRU10007"/>
    </source>
</evidence>
<keyword evidence="2 3" id="KW-0560">Oxidoreductase</keyword>
<dbReference type="Gene3D" id="3.40.605.10">
    <property type="entry name" value="Aldehyde Dehydrogenase, Chain A, domain 1"/>
    <property type="match status" value="1"/>
</dbReference>
<dbReference type="PIRSF" id="PIRSF036492">
    <property type="entry name" value="ALDH"/>
    <property type="match status" value="1"/>
</dbReference>
<dbReference type="InterPro" id="IPR016161">
    <property type="entry name" value="Ald_DH/histidinol_DH"/>
</dbReference>
<dbReference type="InterPro" id="IPR016160">
    <property type="entry name" value="Ald_DH_CS_CYS"/>
</dbReference>
<evidence type="ECO:0000313" key="8">
    <source>
        <dbReference type="Proteomes" id="UP000605013"/>
    </source>
</evidence>
<feature type="active site" evidence="4">
    <location>
        <position position="208"/>
    </location>
</feature>
<dbReference type="Proteomes" id="UP000605013">
    <property type="component" value="Unassembled WGS sequence"/>
</dbReference>
<name>A0ABS1WNT6_9FLAO</name>
<organism evidence="7 8">
    <name type="scientific">Olleya sediminilitoris</name>
    <dbReference type="NCBI Taxonomy" id="2795739"/>
    <lineage>
        <taxon>Bacteria</taxon>
        <taxon>Pseudomonadati</taxon>
        <taxon>Bacteroidota</taxon>
        <taxon>Flavobacteriia</taxon>
        <taxon>Flavobacteriales</taxon>
        <taxon>Flavobacteriaceae</taxon>
    </lineage>
</organism>
<dbReference type="InterPro" id="IPR016163">
    <property type="entry name" value="Ald_DH_C"/>
</dbReference>
<dbReference type="InterPro" id="IPR016162">
    <property type="entry name" value="Ald_DH_N"/>
</dbReference>
<feature type="domain" description="Aldehyde dehydrogenase" evidence="6">
    <location>
        <begin position="8"/>
        <end position="424"/>
    </location>
</feature>
<dbReference type="Gene3D" id="3.40.309.10">
    <property type="entry name" value="Aldehyde Dehydrogenase, Chain A, domain 2"/>
    <property type="match status" value="1"/>
</dbReference>
<dbReference type="CDD" id="cd07136">
    <property type="entry name" value="ALDH_YwdH-P39616"/>
    <property type="match status" value="1"/>
</dbReference>
<dbReference type="SUPFAM" id="SSF53720">
    <property type="entry name" value="ALDH-like"/>
    <property type="match status" value="1"/>
</dbReference>
<comment type="similarity">
    <text evidence="1 3 5">Belongs to the aldehyde dehydrogenase family.</text>
</comment>
<evidence type="ECO:0000259" key="6">
    <source>
        <dbReference type="Pfam" id="PF00171"/>
    </source>
</evidence>
<dbReference type="PANTHER" id="PTHR43570:SF16">
    <property type="entry name" value="ALDEHYDE DEHYDROGENASE TYPE III, ISOFORM Q"/>
    <property type="match status" value="1"/>
</dbReference>
<proteinExistence type="inferred from homology"/>
<sequence>MIPDLLNAQKKFFKTGQTQEVAYRKKVLKSLLNHLITREQDITEALYKDFKKPEFESVLTETAIVIQDLKHTIKKLSKWAKPKRVFPALLNFPSSDYLYSEPYGNVLVIAPWNYPYQLAIAPLVGAIAAGNTVVLKPSELTPNTSALLSDIIKKVFKPEHVTVVQGGVGTSTQLLHQRWDYIFFTGSVNVGKIVAKAAAPNLTPITLELGGKNPCIIDETANIKLTAKRVVWGKFVNAGQTCIAPDYVLIHHTKKEAFYKAIQHEIELAYGQNPEDSKDLARIINIKNFERLSELLVNQKCKIGGQTNAKDLYIAPTIIDEPKLDSEVMKDEIFGPILPVVSYQDVSDLDRIILSYNKPLSLYVFSTNSAKAKQLIKKYSFGGGCINDTIVHFANHRLPFGGVGNSGIGAYHGQHTFDTFSHKKGVVKKANWLDIPVRYAPYKGKLNTVRKVLKWL</sequence>